<keyword evidence="1" id="KW-1133">Transmembrane helix</keyword>
<evidence type="ECO:0000313" key="2">
    <source>
        <dbReference type="EMBL" id="EPR92874.1"/>
    </source>
</evidence>
<dbReference type="PATRIC" id="fig|1340486.4.peg.2036"/>
<protein>
    <submittedName>
        <fullName evidence="2">Uncharacterized protein</fullName>
    </submittedName>
</protein>
<dbReference type="EMBL" id="ATAB01000026">
    <property type="protein sequence ID" value="EPR92874.1"/>
    <property type="molecule type" value="Genomic_DNA"/>
</dbReference>
<dbReference type="Proteomes" id="UP000014973">
    <property type="component" value="Unassembled WGS sequence"/>
</dbReference>
<reference evidence="2 3" key="1">
    <citation type="submission" date="2013-06" db="EMBL/GenBank/DDBJ databases">
        <title>Genome sequencing of Streptococcus mitis strains.</title>
        <authorList>
            <person name="Ikryannikova L.N."/>
            <person name="Ilina E.N."/>
            <person name="Kostryukova E.S."/>
            <person name="Semashko T.A."/>
            <person name="Savinova T.A."/>
            <person name="Karpova I.Y."/>
            <person name="Larin A.K."/>
            <person name="Ischenko D.S."/>
            <person name="Dubovickaya V.A."/>
            <person name="Sidorenko S.V."/>
            <person name="Govorun V.M."/>
        </authorList>
    </citation>
    <scope>NUCLEOTIDE SEQUENCE [LARGE SCALE GENOMIC DNA]</scope>
    <source>
        <strain evidence="2 3">29/42</strain>
    </source>
</reference>
<feature type="non-terminal residue" evidence="2">
    <location>
        <position position="1"/>
    </location>
</feature>
<gene>
    <name evidence="2" type="ORF">M060_09630</name>
</gene>
<evidence type="ECO:0000256" key="1">
    <source>
        <dbReference type="SAM" id="Phobius"/>
    </source>
</evidence>
<name>S7YNS9_STRMT</name>
<keyword evidence="1" id="KW-0472">Membrane</keyword>
<keyword evidence="1" id="KW-0812">Transmembrane</keyword>
<organism evidence="2 3">
    <name type="scientific">Streptococcus mitis 29/42</name>
    <dbReference type="NCBI Taxonomy" id="1340486"/>
    <lineage>
        <taxon>Bacteria</taxon>
        <taxon>Bacillati</taxon>
        <taxon>Bacillota</taxon>
        <taxon>Bacilli</taxon>
        <taxon>Lactobacillales</taxon>
        <taxon>Streptococcaceae</taxon>
        <taxon>Streptococcus</taxon>
        <taxon>Streptococcus mitis group</taxon>
    </lineage>
</organism>
<evidence type="ECO:0000313" key="3">
    <source>
        <dbReference type="Proteomes" id="UP000014973"/>
    </source>
</evidence>
<feature type="transmembrane region" description="Helical" evidence="1">
    <location>
        <begin position="14"/>
        <end position="34"/>
    </location>
</feature>
<feature type="transmembrane region" description="Helical" evidence="1">
    <location>
        <begin position="40"/>
        <end position="59"/>
    </location>
</feature>
<dbReference type="AlphaFoldDB" id="S7YNS9"/>
<proteinExistence type="predicted"/>
<accession>S7YNS9</accession>
<sequence length="78" mass="8890">SGHAHHHHGSFKELFLKSLPLGIIIMFFSPLHGFKLPFQFTFPYSDIVVAILSTILIIYGGRPFYQGAVDEFKQKNLE</sequence>
<comment type="caution">
    <text evidence="2">The sequence shown here is derived from an EMBL/GenBank/DDBJ whole genome shotgun (WGS) entry which is preliminary data.</text>
</comment>